<keyword evidence="2" id="KW-1185">Reference proteome</keyword>
<sequence length="515" mass="58995">MDLNTFFNIRRRVGTLFLQYVLNCDRQITDESSLEELDFSNQQIGILSELRGLIKKSERTSASSPLYDVSTLFIINGLTKESRFNELRKMCGGEILTIHSTDAIENFIFEYAIKIYPVLLFMPNEEYHFHQWVHTNQVMQESISFIKLLKKDPTLSKLVVSDESYSRFIYLLDNGALVSSTEPTIIVDFIYRCFINCCYRMDFAPARLIQEIRSNLEILKKIALGEEFEYSCFRGLYGMGIRKMESFECYHNVVIRPISSLENPLFCIRKTASILGNDGGVIGAILELKQKTKGISTPKGNISSTFTSPALTEIISLLKFSIVFSTGIVSAPFNETFYDISLPLHSSLLNSREMTQGTTTIIDSENCTEIISWLELLKKNDLGHLKVPLKRLQYAIFERLDPEDSLLDAFIAWEGIFSSKFETTFQVTGAIAKFLEENPAKRQAFFKRLQHLYSLRSFIAHGEPREHKETKGENIHDIRNEVIAIAVNCLKKLLQTPELLKLRPKERVKTLLVFS</sequence>
<dbReference type="RefSeq" id="WP_081148137.1">
    <property type="nucleotide sequence ID" value="NZ_LVYD01000048.1"/>
</dbReference>
<organism evidence="1 2">
    <name type="scientific">Niastella vici</name>
    <dbReference type="NCBI Taxonomy" id="1703345"/>
    <lineage>
        <taxon>Bacteria</taxon>
        <taxon>Pseudomonadati</taxon>
        <taxon>Bacteroidota</taxon>
        <taxon>Chitinophagia</taxon>
        <taxon>Chitinophagales</taxon>
        <taxon>Chitinophagaceae</taxon>
        <taxon>Niastella</taxon>
    </lineage>
</organism>
<reference evidence="1 2" key="1">
    <citation type="submission" date="2016-03" db="EMBL/GenBank/DDBJ databases">
        <title>Niastella vici sp. nov., isolated from farmland soil.</title>
        <authorList>
            <person name="Chen L."/>
            <person name="Wang D."/>
            <person name="Yang S."/>
            <person name="Wang G."/>
        </authorList>
    </citation>
    <scope>NUCLEOTIDE SEQUENCE [LARGE SCALE GENOMIC DNA]</scope>
    <source>
        <strain evidence="1 2">DJ57</strain>
    </source>
</reference>
<dbReference type="Proteomes" id="UP000192796">
    <property type="component" value="Unassembled WGS sequence"/>
</dbReference>
<gene>
    <name evidence="1" type="ORF">A3860_26020</name>
</gene>
<dbReference type="AlphaFoldDB" id="A0A1V9FWS9"/>
<dbReference type="OrthoDB" id="5141140at2"/>
<evidence type="ECO:0000313" key="1">
    <source>
        <dbReference type="EMBL" id="OQP62774.1"/>
    </source>
</evidence>
<protein>
    <submittedName>
        <fullName evidence="1">Uncharacterized protein</fullName>
    </submittedName>
</protein>
<name>A0A1V9FWS9_9BACT</name>
<proteinExistence type="predicted"/>
<dbReference type="EMBL" id="LVYD01000048">
    <property type="protein sequence ID" value="OQP62774.1"/>
    <property type="molecule type" value="Genomic_DNA"/>
</dbReference>
<comment type="caution">
    <text evidence="1">The sequence shown here is derived from an EMBL/GenBank/DDBJ whole genome shotgun (WGS) entry which is preliminary data.</text>
</comment>
<accession>A0A1V9FWS9</accession>
<evidence type="ECO:0000313" key="2">
    <source>
        <dbReference type="Proteomes" id="UP000192796"/>
    </source>
</evidence>